<evidence type="ECO:0000259" key="7">
    <source>
        <dbReference type="PROSITE" id="PS50850"/>
    </source>
</evidence>
<keyword evidence="5 6" id="KW-0472">Membrane</keyword>
<feature type="transmembrane region" description="Helical" evidence="6">
    <location>
        <begin position="403"/>
        <end position="422"/>
    </location>
</feature>
<feature type="transmembrane region" description="Helical" evidence="6">
    <location>
        <begin position="494"/>
        <end position="518"/>
    </location>
</feature>
<dbReference type="InterPro" id="IPR020846">
    <property type="entry name" value="MFS_dom"/>
</dbReference>
<dbReference type="GO" id="GO:0012505">
    <property type="term" value="C:endomembrane system"/>
    <property type="evidence" value="ECO:0007669"/>
    <property type="project" value="UniProtKB-SubCell"/>
</dbReference>
<feature type="domain" description="Major facilitator superfamily (MFS) profile" evidence="7">
    <location>
        <begin position="55"/>
        <end position="520"/>
    </location>
</feature>
<proteinExistence type="predicted"/>
<evidence type="ECO:0000256" key="1">
    <source>
        <dbReference type="ARBA" id="ARBA00004127"/>
    </source>
</evidence>
<feature type="transmembrane region" description="Helical" evidence="6">
    <location>
        <begin position="469"/>
        <end position="488"/>
    </location>
</feature>
<reference evidence="8" key="1">
    <citation type="submission" date="2021-02" db="EMBL/GenBank/DDBJ databases">
        <title>First Annotated Genome of the Yellow-green Alga Tribonema minus.</title>
        <authorList>
            <person name="Mahan K.M."/>
        </authorList>
    </citation>
    <scope>NUCLEOTIDE SEQUENCE</scope>
    <source>
        <strain evidence="8">UTEX B ZZ1240</strain>
    </source>
</reference>
<name>A0A836C8M5_9STRA</name>
<dbReference type="EMBL" id="JAFCMP010000548">
    <property type="protein sequence ID" value="KAG5175496.1"/>
    <property type="molecule type" value="Genomic_DNA"/>
</dbReference>
<feature type="transmembrane region" description="Helical" evidence="6">
    <location>
        <begin position="145"/>
        <end position="166"/>
    </location>
</feature>
<keyword evidence="3 6" id="KW-0812">Transmembrane</keyword>
<dbReference type="PROSITE" id="PS50850">
    <property type="entry name" value="MFS"/>
    <property type="match status" value="1"/>
</dbReference>
<dbReference type="Proteomes" id="UP000664859">
    <property type="component" value="Unassembled WGS sequence"/>
</dbReference>
<evidence type="ECO:0000313" key="8">
    <source>
        <dbReference type="EMBL" id="KAG5175496.1"/>
    </source>
</evidence>
<feature type="transmembrane region" description="Helical" evidence="6">
    <location>
        <begin position="121"/>
        <end position="139"/>
    </location>
</feature>
<sequence length="529" mass="54754">MPPRDRLTDVESLLPRRESNGALQEQTYAGYGSRGDEALQKKHEQHTEGLADYKSLATILTVVLIGDTARGIVFPTLSSYVILMGGNKSTLGAAVAGFSLGRVIASPLLGKWSTQYGCRRVLAAALSALSLGAILYALASSTAWLIAAQVMMGLGSGTLGVTRGYVADRTPNARRTGMLAMLTAVQYGGFACTPLLGAMLCRAIGDGAWGFGHHFALGGWVRLEWSQFTAPGYLLAGASAAVALLVWLCLEDAAPAAKATPPRPQQQQKAVEGAVGEKMALLHQTTSSSKTPAAAAAAAQAVAYGDVEDLEGAAAAARNHDAQQQNHDAPLTRSAEAAILGAFLLNVACKGVIATYETLGANYAINTLSLSPASAGLFFATFGAGGVVALLSMGALSRRFNDVQLIVGGAVVMLLSCALLVVPTQGGGLGYAGFVASIFLQYSIGYPIGHSAVLGMFSKIVGKRAQGALQGLFASAGSVARIAFPLAVGTVAQLLGVHVVFALLCVVLSVTIVILLVYRRTYLAYCEDD</sequence>
<organism evidence="8 9">
    <name type="scientific">Tribonema minus</name>
    <dbReference type="NCBI Taxonomy" id="303371"/>
    <lineage>
        <taxon>Eukaryota</taxon>
        <taxon>Sar</taxon>
        <taxon>Stramenopiles</taxon>
        <taxon>Ochrophyta</taxon>
        <taxon>PX clade</taxon>
        <taxon>Xanthophyceae</taxon>
        <taxon>Tribonematales</taxon>
        <taxon>Tribonemataceae</taxon>
        <taxon>Tribonema</taxon>
    </lineage>
</organism>
<dbReference type="Pfam" id="PF07690">
    <property type="entry name" value="MFS_1"/>
    <property type="match status" value="2"/>
</dbReference>
<comment type="caution">
    <text evidence="8">The sequence shown here is derived from an EMBL/GenBank/DDBJ whole genome shotgun (WGS) entry which is preliminary data.</text>
</comment>
<accession>A0A836C8M5</accession>
<feature type="transmembrane region" description="Helical" evidence="6">
    <location>
        <begin position="376"/>
        <end position="396"/>
    </location>
</feature>
<feature type="transmembrane region" description="Helical" evidence="6">
    <location>
        <begin position="178"/>
        <end position="205"/>
    </location>
</feature>
<dbReference type="Gene3D" id="1.20.1250.20">
    <property type="entry name" value="MFS general substrate transporter like domains"/>
    <property type="match status" value="1"/>
</dbReference>
<evidence type="ECO:0000256" key="4">
    <source>
        <dbReference type="ARBA" id="ARBA00022989"/>
    </source>
</evidence>
<dbReference type="InterPro" id="IPR051068">
    <property type="entry name" value="MFS_Domain-Containing_Protein"/>
</dbReference>
<protein>
    <submittedName>
        <fullName evidence="8">Major facilitator superfamily domain-containing protein</fullName>
    </submittedName>
</protein>
<keyword evidence="4 6" id="KW-1133">Transmembrane helix</keyword>
<keyword evidence="2" id="KW-0813">Transport</keyword>
<feature type="transmembrane region" description="Helical" evidence="6">
    <location>
        <begin position="428"/>
        <end position="448"/>
    </location>
</feature>
<evidence type="ECO:0000313" key="9">
    <source>
        <dbReference type="Proteomes" id="UP000664859"/>
    </source>
</evidence>
<dbReference type="InterPro" id="IPR036259">
    <property type="entry name" value="MFS_trans_sf"/>
</dbReference>
<dbReference type="SUPFAM" id="SSF103473">
    <property type="entry name" value="MFS general substrate transporter"/>
    <property type="match status" value="1"/>
</dbReference>
<dbReference type="PANTHER" id="PTHR23510">
    <property type="entry name" value="INNER MEMBRANE TRANSPORT PROTEIN YAJR"/>
    <property type="match status" value="1"/>
</dbReference>
<dbReference type="GO" id="GO:0022857">
    <property type="term" value="F:transmembrane transporter activity"/>
    <property type="evidence" value="ECO:0007669"/>
    <property type="project" value="InterPro"/>
</dbReference>
<evidence type="ECO:0000256" key="2">
    <source>
        <dbReference type="ARBA" id="ARBA00022448"/>
    </source>
</evidence>
<keyword evidence="9" id="KW-1185">Reference proteome</keyword>
<feature type="transmembrane region" description="Helical" evidence="6">
    <location>
        <begin position="337"/>
        <end position="356"/>
    </location>
</feature>
<comment type="subcellular location">
    <subcellularLocation>
        <location evidence="1">Endomembrane system</location>
        <topology evidence="1">Multi-pass membrane protein</topology>
    </subcellularLocation>
</comment>
<feature type="transmembrane region" description="Helical" evidence="6">
    <location>
        <begin position="225"/>
        <end position="250"/>
    </location>
</feature>
<dbReference type="PANTHER" id="PTHR23510:SF3">
    <property type="entry name" value="MAJOR FACILITATOR SUPERFAMILY DOMAIN-CONTAINING PROTEIN 8"/>
    <property type="match status" value="1"/>
</dbReference>
<gene>
    <name evidence="8" type="ORF">JKP88DRAFT_270970</name>
</gene>
<evidence type="ECO:0000256" key="6">
    <source>
        <dbReference type="SAM" id="Phobius"/>
    </source>
</evidence>
<evidence type="ECO:0000256" key="3">
    <source>
        <dbReference type="ARBA" id="ARBA00022692"/>
    </source>
</evidence>
<dbReference type="OrthoDB" id="370281at2759"/>
<evidence type="ECO:0000256" key="5">
    <source>
        <dbReference type="ARBA" id="ARBA00023136"/>
    </source>
</evidence>
<dbReference type="AlphaFoldDB" id="A0A836C8M5"/>
<dbReference type="InterPro" id="IPR011701">
    <property type="entry name" value="MFS"/>
</dbReference>